<organism evidence="7 8">
    <name type="scientific">Cellulomonas fulva</name>
    <dbReference type="NCBI Taxonomy" id="2835530"/>
    <lineage>
        <taxon>Bacteria</taxon>
        <taxon>Bacillati</taxon>
        <taxon>Actinomycetota</taxon>
        <taxon>Actinomycetes</taxon>
        <taxon>Micrococcales</taxon>
        <taxon>Cellulomonadaceae</taxon>
        <taxon>Cellulomonas</taxon>
    </lineage>
</organism>
<keyword evidence="3 5" id="KW-1133">Transmembrane helix</keyword>
<reference evidence="7 8" key="1">
    <citation type="submission" date="2021-05" db="EMBL/GenBank/DDBJ databases">
        <title>Description of Cellulomonas sp. DKR-3 sp. nov.</title>
        <authorList>
            <person name="Dahal R.H."/>
            <person name="Chaudhary D.K."/>
        </authorList>
    </citation>
    <scope>NUCLEOTIDE SEQUENCE [LARGE SCALE GENOMIC DNA]</scope>
    <source>
        <strain evidence="7 8">DKR-3</strain>
    </source>
</reference>
<keyword evidence="2 5" id="KW-0812">Transmembrane</keyword>
<feature type="transmembrane region" description="Helical" evidence="5">
    <location>
        <begin position="43"/>
        <end position="68"/>
    </location>
</feature>
<evidence type="ECO:0000313" key="8">
    <source>
        <dbReference type="Proteomes" id="UP000722125"/>
    </source>
</evidence>
<comment type="subcellular location">
    <subcellularLocation>
        <location evidence="1">Membrane</location>
        <topology evidence="1">Multi-pass membrane protein</topology>
    </subcellularLocation>
</comment>
<proteinExistence type="predicted"/>
<dbReference type="PANTHER" id="PTHR21016:SF25">
    <property type="entry name" value="TM2 DOMAIN-CONTAINING PROTEIN DDB_G0277895-RELATED"/>
    <property type="match status" value="1"/>
</dbReference>
<feature type="transmembrane region" description="Helical" evidence="5">
    <location>
        <begin position="16"/>
        <end position="36"/>
    </location>
</feature>
<name>A0ABS5TUM5_9CELL</name>
<evidence type="ECO:0000259" key="6">
    <source>
        <dbReference type="Pfam" id="PF05154"/>
    </source>
</evidence>
<evidence type="ECO:0000256" key="5">
    <source>
        <dbReference type="SAM" id="Phobius"/>
    </source>
</evidence>
<dbReference type="Proteomes" id="UP000722125">
    <property type="component" value="Unassembled WGS sequence"/>
</dbReference>
<sequence>MTYPAAPLPDTSQKNLLVATLLCFFLGTLGVHRFYVGKVGTGIAMIFTLGGLGIWTLIDFIMLLVQAFKDSDGQTLRWTSVNS</sequence>
<evidence type="ECO:0000256" key="4">
    <source>
        <dbReference type="ARBA" id="ARBA00023136"/>
    </source>
</evidence>
<comment type="caution">
    <text evidence="7">The sequence shown here is derived from an EMBL/GenBank/DDBJ whole genome shotgun (WGS) entry which is preliminary data.</text>
</comment>
<keyword evidence="8" id="KW-1185">Reference proteome</keyword>
<dbReference type="InterPro" id="IPR050932">
    <property type="entry name" value="TM2D1-3-like"/>
</dbReference>
<evidence type="ECO:0000256" key="3">
    <source>
        <dbReference type="ARBA" id="ARBA00022989"/>
    </source>
</evidence>
<dbReference type="Pfam" id="PF05154">
    <property type="entry name" value="TM2"/>
    <property type="match status" value="1"/>
</dbReference>
<keyword evidence="4 5" id="KW-0472">Membrane</keyword>
<evidence type="ECO:0000256" key="2">
    <source>
        <dbReference type="ARBA" id="ARBA00022692"/>
    </source>
</evidence>
<dbReference type="EMBL" id="JAHBOH010000001">
    <property type="protein sequence ID" value="MBT0992846.1"/>
    <property type="molecule type" value="Genomic_DNA"/>
</dbReference>
<gene>
    <name evidence="7" type="ORF">KIN34_00880</name>
</gene>
<evidence type="ECO:0000256" key="1">
    <source>
        <dbReference type="ARBA" id="ARBA00004141"/>
    </source>
</evidence>
<accession>A0ABS5TUM5</accession>
<protein>
    <submittedName>
        <fullName evidence="7">TM2 domain-containing protein</fullName>
    </submittedName>
</protein>
<dbReference type="RefSeq" id="WP_214345843.1">
    <property type="nucleotide sequence ID" value="NZ_JAHBOH010000001.1"/>
</dbReference>
<evidence type="ECO:0000313" key="7">
    <source>
        <dbReference type="EMBL" id="MBT0992846.1"/>
    </source>
</evidence>
<dbReference type="InterPro" id="IPR007829">
    <property type="entry name" value="TM2"/>
</dbReference>
<dbReference type="PANTHER" id="PTHR21016">
    <property type="entry name" value="BETA-AMYLOID BINDING PROTEIN-RELATED"/>
    <property type="match status" value="1"/>
</dbReference>
<feature type="domain" description="TM2" evidence="6">
    <location>
        <begin position="12"/>
        <end position="61"/>
    </location>
</feature>